<feature type="compositionally biased region" description="Acidic residues" evidence="1">
    <location>
        <begin position="309"/>
        <end position="327"/>
    </location>
</feature>
<organism evidence="2 3">
    <name type="scientific">Pelagomonas calceolata</name>
    <dbReference type="NCBI Taxonomy" id="35677"/>
    <lineage>
        <taxon>Eukaryota</taxon>
        <taxon>Sar</taxon>
        <taxon>Stramenopiles</taxon>
        <taxon>Ochrophyta</taxon>
        <taxon>Pelagophyceae</taxon>
        <taxon>Pelagomonadales</taxon>
        <taxon>Pelagomonadaceae</taxon>
        <taxon>Pelagomonas</taxon>
    </lineage>
</organism>
<dbReference type="Pfam" id="PF00702">
    <property type="entry name" value="Hydrolase"/>
    <property type="match status" value="1"/>
</dbReference>
<dbReference type="PANTHER" id="PTHR47105">
    <property type="entry name" value="OS02G0173600 PROTEIN"/>
    <property type="match status" value="1"/>
</dbReference>
<sequence length="937" mass="105381">MADAGGAGNSPDGEEYESCFDLMKNNAIEVKKGGRGERACPNCWTAWERGSSTCGNCTIKKLPARTSRRGKQVEFEAKQQPSKADVDAAARAKRPRPPRERRNCSQCQKSCVKAQMKEDWDEPADERWCDVCWKNERRVLTTEPVRLNEVVYIKSGSDYSTSVEVPNATDGLRCKVVVDVTLEIVKDEPEDAKQERARAKVSRFMGNNYGSCHGKVVNVVDGERLGEYATRVSVKRDNENDLYVEKRKVEEALAKTQNGTRPPPKKDWGPFRRDGDCYYLGHARELFSEERYKLVLARELDQFPKQEDADSDDGDEDEDEDEENEDAVDEFTYVRSDSSKVDVDFDTFSWAAEEFFYRRPAVPAYGNRRFGHFGSTPKEVVTNCLYQCQVSLVSQLNIPKDELLMKLAEGKVKELEDAGINVSPEKLKSMVADVRKAFEGLPFDADENDRDWKRNRFKRASCVAMGVTLMKVRGVPRYVVTSSPEYNYECTDEGHKLALEKALELSPSLRKRYDEACAVQSLLSDLSDEGDDDDEEHTGSTSKEIFEAMMEKVDTTLHDSDIDISLVATDERLLLPLQIGFNIKTRATPAKTQKLWELAEAATVALGQVDQFELVEKVNELASGPDGLKREALAEAYKLDLVEDKDKLDILEKFFVVGTTYRRDMANVESLRVMPMPLAVYTEGYPKYWHESGKAHRVAFLVAQQCNKHRYALGNILEEAEAKGLLEDTESESDRSAPPPRLKKLIFPPPTLDADQQERVFQRIYALFGSHATYGVFADVIPFLTWARRRKIVTGIISNADERYGDAILPMLDLSDHLDFTIFARDVGAMKPDQRIFDVTLEKANVAREVLYGAGTPIGFSDVLHVGNSFSKDFVGARDAGMRAVLLDRFGRENHGDELSAEGARWREGGAPVVRDLSDVLEHVARSDFALGCGEGV</sequence>
<reference evidence="2" key="1">
    <citation type="submission" date="2021-11" db="EMBL/GenBank/DDBJ databases">
        <authorList>
            <consortium name="Genoscope - CEA"/>
            <person name="William W."/>
        </authorList>
    </citation>
    <scope>NUCLEOTIDE SEQUENCE</scope>
</reference>
<dbReference type="Proteomes" id="UP000789595">
    <property type="component" value="Unassembled WGS sequence"/>
</dbReference>
<accession>A0A8J2WSA3</accession>
<feature type="region of interest" description="Disordered" evidence="1">
    <location>
        <begin position="68"/>
        <end position="101"/>
    </location>
</feature>
<gene>
    <name evidence="2" type="ORF">PECAL_1P17530</name>
</gene>
<feature type="region of interest" description="Disordered" evidence="1">
    <location>
        <begin position="524"/>
        <end position="543"/>
    </location>
</feature>
<comment type="caution">
    <text evidence="2">The sequence shown here is derived from an EMBL/GenBank/DDBJ whole genome shotgun (WGS) entry which is preliminary data.</text>
</comment>
<evidence type="ECO:0000313" key="2">
    <source>
        <dbReference type="EMBL" id="CAH0365319.1"/>
    </source>
</evidence>
<dbReference type="PANTHER" id="PTHR47105:SF1">
    <property type="entry name" value="OS06G0665100 PROTEIN"/>
    <property type="match status" value="1"/>
</dbReference>
<dbReference type="SUPFAM" id="SSF56784">
    <property type="entry name" value="HAD-like"/>
    <property type="match status" value="1"/>
</dbReference>
<dbReference type="Gene3D" id="3.40.50.1000">
    <property type="entry name" value="HAD superfamily/HAD-like"/>
    <property type="match status" value="1"/>
</dbReference>
<dbReference type="InterPro" id="IPR023214">
    <property type="entry name" value="HAD_sf"/>
</dbReference>
<feature type="region of interest" description="Disordered" evidence="1">
    <location>
        <begin position="303"/>
        <end position="327"/>
    </location>
</feature>
<feature type="compositionally biased region" description="Acidic residues" evidence="1">
    <location>
        <begin position="526"/>
        <end position="536"/>
    </location>
</feature>
<dbReference type="OrthoDB" id="444127at2759"/>
<proteinExistence type="predicted"/>
<keyword evidence="3" id="KW-1185">Reference proteome</keyword>
<protein>
    <submittedName>
        <fullName evidence="2">Uncharacterized protein</fullName>
    </submittedName>
</protein>
<dbReference type="InterPro" id="IPR036412">
    <property type="entry name" value="HAD-like_sf"/>
</dbReference>
<evidence type="ECO:0000313" key="3">
    <source>
        <dbReference type="Proteomes" id="UP000789595"/>
    </source>
</evidence>
<evidence type="ECO:0000256" key="1">
    <source>
        <dbReference type="SAM" id="MobiDB-lite"/>
    </source>
</evidence>
<dbReference type="EMBL" id="CAKKNE010000001">
    <property type="protein sequence ID" value="CAH0365319.1"/>
    <property type="molecule type" value="Genomic_DNA"/>
</dbReference>
<name>A0A8J2WSA3_9STRA</name>
<dbReference type="AlphaFoldDB" id="A0A8J2WSA3"/>